<evidence type="ECO:0000256" key="1">
    <source>
        <dbReference type="ARBA" id="ARBA00004127"/>
    </source>
</evidence>
<dbReference type="PANTHER" id="PTHR47154:SF2">
    <property type="entry name" value="G-PROTEIN COUPLED RECEPTOR MTH-RELATED"/>
    <property type="match status" value="1"/>
</dbReference>
<dbReference type="SUPFAM" id="SSF63877">
    <property type="entry name" value="Methuselah ectodomain"/>
    <property type="match status" value="1"/>
</dbReference>
<keyword evidence="4 9" id="KW-0732">Signal</keyword>
<keyword evidence="5" id="KW-1133">Transmembrane helix</keyword>
<accession>A0ABN8I8S0</accession>
<dbReference type="InterPro" id="IPR010596">
    <property type="entry name" value="Methuselah_N_dom"/>
</dbReference>
<feature type="chain" id="PRO_5045508416" description="Methuselah N-terminal domain-containing protein" evidence="9">
    <location>
        <begin position="18"/>
        <end position="178"/>
    </location>
</feature>
<dbReference type="InterPro" id="IPR023311">
    <property type="entry name" value="Methusela_ecto_dom_2"/>
</dbReference>
<dbReference type="EMBL" id="OW152830">
    <property type="protein sequence ID" value="CAH2048769.1"/>
    <property type="molecule type" value="Genomic_DNA"/>
</dbReference>
<evidence type="ECO:0000256" key="9">
    <source>
        <dbReference type="SAM" id="SignalP"/>
    </source>
</evidence>
<gene>
    <name evidence="11" type="ORF">IPOD504_LOCUS6361</name>
</gene>
<keyword evidence="7" id="KW-0675">Receptor</keyword>
<evidence type="ECO:0000256" key="6">
    <source>
        <dbReference type="ARBA" id="ARBA00023040"/>
    </source>
</evidence>
<feature type="domain" description="Methuselah N-terminal" evidence="10">
    <location>
        <begin position="25"/>
        <end position="152"/>
    </location>
</feature>
<dbReference type="PANTHER" id="PTHR47154">
    <property type="entry name" value="G-PROTEIN COUPLED RECEPTOR MTH-RELATED"/>
    <property type="match status" value="1"/>
</dbReference>
<dbReference type="Pfam" id="PF06652">
    <property type="entry name" value="Methuselah_N"/>
    <property type="match status" value="1"/>
</dbReference>
<reference evidence="11" key="1">
    <citation type="submission" date="2022-03" db="EMBL/GenBank/DDBJ databases">
        <authorList>
            <person name="Martin H S."/>
        </authorList>
    </citation>
    <scope>NUCLEOTIDE SEQUENCE</scope>
</reference>
<keyword evidence="5" id="KW-0472">Membrane</keyword>
<evidence type="ECO:0000256" key="7">
    <source>
        <dbReference type="ARBA" id="ARBA00023170"/>
    </source>
</evidence>
<keyword evidence="3" id="KW-0812">Transmembrane</keyword>
<feature type="signal peptide" evidence="9">
    <location>
        <begin position="1"/>
        <end position="17"/>
    </location>
</feature>
<sequence length="178" mass="20350">MFTVLFLIVPLVLKSSGQPCEDKNSIDVSGGKVFSDGTVFKDGVAFPPKLVYSKNISGEIRSFGCVCELKTCLRKCCPLGSVMYKRSCTKMEDVDILLKSGVDLYFQNAFQRRVKLDTAEDLFVIHDRPCKKMYLEDDGHWFMQETGSYHHGDGQIQHYSHRVDKTFQDRRSHSETYT</sequence>
<evidence type="ECO:0000313" key="11">
    <source>
        <dbReference type="EMBL" id="CAH2048769.1"/>
    </source>
</evidence>
<organism evidence="11 12">
    <name type="scientific">Iphiclides podalirius</name>
    <name type="common">scarce swallowtail</name>
    <dbReference type="NCBI Taxonomy" id="110791"/>
    <lineage>
        <taxon>Eukaryota</taxon>
        <taxon>Metazoa</taxon>
        <taxon>Ecdysozoa</taxon>
        <taxon>Arthropoda</taxon>
        <taxon>Hexapoda</taxon>
        <taxon>Insecta</taxon>
        <taxon>Pterygota</taxon>
        <taxon>Neoptera</taxon>
        <taxon>Endopterygota</taxon>
        <taxon>Lepidoptera</taxon>
        <taxon>Glossata</taxon>
        <taxon>Ditrysia</taxon>
        <taxon>Papilionoidea</taxon>
        <taxon>Papilionidae</taxon>
        <taxon>Papilioninae</taxon>
        <taxon>Iphiclides</taxon>
    </lineage>
</organism>
<evidence type="ECO:0000313" key="12">
    <source>
        <dbReference type="Proteomes" id="UP000837857"/>
    </source>
</evidence>
<dbReference type="Gene3D" id="2.170.180.11">
    <property type="entry name" value="Methuselah ectodomain, domain 2"/>
    <property type="match status" value="1"/>
</dbReference>
<evidence type="ECO:0000256" key="4">
    <source>
        <dbReference type="ARBA" id="ARBA00022729"/>
    </source>
</evidence>
<name>A0ABN8I8S0_9NEOP</name>
<dbReference type="InterPro" id="IPR051384">
    <property type="entry name" value="Mth_GPCR"/>
</dbReference>
<evidence type="ECO:0000259" key="10">
    <source>
        <dbReference type="Pfam" id="PF06652"/>
    </source>
</evidence>
<dbReference type="Proteomes" id="UP000837857">
    <property type="component" value="Chromosome 18"/>
</dbReference>
<protein>
    <recommendedName>
        <fullName evidence="10">Methuselah N-terminal domain-containing protein</fullName>
    </recommendedName>
</protein>
<keyword evidence="8" id="KW-0807">Transducer</keyword>
<feature type="non-terminal residue" evidence="11">
    <location>
        <position position="1"/>
    </location>
</feature>
<keyword evidence="6" id="KW-0297">G-protein coupled receptor</keyword>
<evidence type="ECO:0000256" key="8">
    <source>
        <dbReference type="ARBA" id="ARBA00023224"/>
    </source>
</evidence>
<proteinExistence type="inferred from homology"/>
<comment type="similarity">
    <text evidence="2">Belongs to the G-protein coupled receptor 2 family. Mth subfamily.</text>
</comment>
<dbReference type="InterPro" id="IPR036272">
    <property type="entry name" value="Methuselah_N_sf"/>
</dbReference>
<evidence type="ECO:0000256" key="5">
    <source>
        <dbReference type="ARBA" id="ARBA00022989"/>
    </source>
</evidence>
<comment type="subcellular location">
    <subcellularLocation>
        <location evidence="1">Endomembrane system</location>
        <topology evidence="1">Multi-pass membrane protein</topology>
    </subcellularLocation>
</comment>
<keyword evidence="12" id="KW-1185">Reference proteome</keyword>
<evidence type="ECO:0000256" key="2">
    <source>
        <dbReference type="ARBA" id="ARBA00008979"/>
    </source>
</evidence>
<evidence type="ECO:0000256" key="3">
    <source>
        <dbReference type="ARBA" id="ARBA00022692"/>
    </source>
</evidence>